<accession>A0A5P1EZ55</accession>
<dbReference type="Gene3D" id="3.40.50.2000">
    <property type="entry name" value="Glycogen Phosphorylase B"/>
    <property type="match status" value="1"/>
</dbReference>
<name>A0A5P1EZ55_ASPOF</name>
<protein>
    <submittedName>
        <fullName evidence="1">Uncharacterized protein</fullName>
    </submittedName>
</protein>
<dbReference type="SUPFAM" id="SSF53756">
    <property type="entry name" value="UDP-Glycosyltransferase/glycogen phosphorylase"/>
    <property type="match status" value="1"/>
</dbReference>
<keyword evidence="2" id="KW-1185">Reference proteome</keyword>
<dbReference type="Gramene" id="ONK69829">
    <property type="protein sequence ID" value="ONK69829"/>
    <property type="gene ID" value="A4U43_C05F27170"/>
</dbReference>
<gene>
    <name evidence="1" type="ORF">A4U43_C05F27170</name>
</gene>
<organism evidence="1 2">
    <name type="scientific">Asparagus officinalis</name>
    <name type="common">Garden asparagus</name>
    <dbReference type="NCBI Taxonomy" id="4686"/>
    <lineage>
        <taxon>Eukaryota</taxon>
        <taxon>Viridiplantae</taxon>
        <taxon>Streptophyta</taxon>
        <taxon>Embryophyta</taxon>
        <taxon>Tracheophyta</taxon>
        <taxon>Spermatophyta</taxon>
        <taxon>Magnoliopsida</taxon>
        <taxon>Liliopsida</taxon>
        <taxon>Asparagales</taxon>
        <taxon>Asparagaceae</taxon>
        <taxon>Asparagoideae</taxon>
        <taxon>Asparagus</taxon>
    </lineage>
</organism>
<evidence type="ECO:0000313" key="1">
    <source>
        <dbReference type="EMBL" id="ONK69829.1"/>
    </source>
</evidence>
<dbReference type="Proteomes" id="UP000243459">
    <property type="component" value="Chromosome 5"/>
</dbReference>
<dbReference type="AlphaFoldDB" id="A0A5P1EZ55"/>
<proteinExistence type="predicted"/>
<sequence length="70" mass="7720">MVCEYLKAGVLVRGWDQETVSGSEVERAIERMMGTDDEGKEIRKRAKGLGEEIRGAVKENGSSKAEFDSV</sequence>
<evidence type="ECO:0000313" key="2">
    <source>
        <dbReference type="Proteomes" id="UP000243459"/>
    </source>
</evidence>
<dbReference type="EMBL" id="CM007385">
    <property type="protein sequence ID" value="ONK69829.1"/>
    <property type="molecule type" value="Genomic_DNA"/>
</dbReference>
<reference evidence="2" key="1">
    <citation type="journal article" date="2017" name="Nat. Commun.">
        <title>The asparagus genome sheds light on the origin and evolution of a young Y chromosome.</title>
        <authorList>
            <person name="Harkess A."/>
            <person name="Zhou J."/>
            <person name="Xu C."/>
            <person name="Bowers J.E."/>
            <person name="Van der Hulst R."/>
            <person name="Ayyampalayam S."/>
            <person name="Mercati F."/>
            <person name="Riccardi P."/>
            <person name="McKain M.R."/>
            <person name="Kakrana A."/>
            <person name="Tang H."/>
            <person name="Ray J."/>
            <person name="Groenendijk J."/>
            <person name="Arikit S."/>
            <person name="Mathioni S.M."/>
            <person name="Nakano M."/>
            <person name="Shan H."/>
            <person name="Telgmann-Rauber A."/>
            <person name="Kanno A."/>
            <person name="Yue Z."/>
            <person name="Chen H."/>
            <person name="Li W."/>
            <person name="Chen Y."/>
            <person name="Xu X."/>
            <person name="Zhang Y."/>
            <person name="Luo S."/>
            <person name="Chen H."/>
            <person name="Gao J."/>
            <person name="Mao Z."/>
            <person name="Pires J.C."/>
            <person name="Luo M."/>
            <person name="Kudrna D."/>
            <person name="Wing R.A."/>
            <person name="Meyers B.C."/>
            <person name="Yi K."/>
            <person name="Kong H."/>
            <person name="Lavrijsen P."/>
            <person name="Sunseri F."/>
            <person name="Falavigna A."/>
            <person name="Ye Y."/>
            <person name="Leebens-Mack J.H."/>
            <person name="Chen G."/>
        </authorList>
    </citation>
    <scope>NUCLEOTIDE SEQUENCE [LARGE SCALE GENOMIC DNA]</scope>
    <source>
        <strain evidence="2">cv. DH0086</strain>
    </source>
</reference>